<dbReference type="AlphaFoldDB" id="A0A077MGC9"/>
<protein>
    <recommendedName>
        <fullName evidence="2">DUF7007 domain-containing protein</fullName>
    </recommendedName>
</protein>
<dbReference type="STRING" id="1193518.BN13_80052"/>
<evidence type="ECO:0000313" key="3">
    <source>
        <dbReference type="EMBL" id="CCI54683.1"/>
    </source>
</evidence>
<dbReference type="EMBL" id="CAJC01000194">
    <property type="protein sequence ID" value="CCI54683.1"/>
    <property type="molecule type" value="Genomic_DNA"/>
</dbReference>
<feature type="region of interest" description="Disordered" evidence="1">
    <location>
        <begin position="1"/>
        <end position="39"/>
    </location>
</feature>
<dbReference type="OrthoDB" id="5124200at2"/>
<keyword evidence="4" id="KW-1185">Reference proteome</keyword>
<organism evidence="3 4">
    <name type="scientific">Nostocoides jenkinsii Ben 74</name>
    <dbReference type="NCBI Taxonomy" id="1193518"/>
    <lineage>
        <taxon>Bacteria</taxon>
        <taxon>Bacillati</taxon>
        <taxon>Actinomycetota</taxon>
        <taxon>Actinomycetes</taxon>
        <taxon>Micrococcales</taxon>
        <taxon>Intrasporangiaceae</taxon>
        <taxon>Nostocoides</taxon>
    </lineage>
</organism>
<comment type="caution">
    <text evidence="3">The sequence shown here is derived from an EMBL/GenBank/DDBJ whole genome shotgun (WGS) entry which is preliminary data.</text>
</comment>
<evidence type="ECO:0000256" key="1">
    <source>
        <dbReference type="SAM" id="MobiDB-lite"/>
    </source>
</evidence>
<feature type="domain" description="DUF7007" evidence="2">
    <location>
        <begin position="179"/>
        <end position="299"/>
    </location>
</feature>
<dbReference type="Proteomes" id="UP000035720">
    <property type="component" value="Unassembled WGS sequence"/>
</dbReference>
<evidence type="ECO:0000259" key="2">
    <source>
        <dbReference type="Pfam" id="PF22653"/>
    </source>
</evidence>
<name>A0A077MGC9_9MICO</name>
<reference evidence="3 4" key="1">
    <citation type="journal article" date="2013" name="ISME J.">
        <title>A metabolic model for members of the genus Tetrasphaera involved in enhanced biological phosphorus removal.</title>
        <authorList>
            <person name="Kristiansen R."/>
            <person name="Nguyen H.T.T."/>
            <person name="Saunders A.M."/>
            <person name="Nielsen J.L."/>
            <person name="Wimmer R."/>
            <person name="Le V.Q."/>
            <person name="McIlroy S.J."/>
            <person name="Petrovski S."/>
            <person name="Seviour R.J."/>
            <person name="Calteau A."/>
            <person name="Nielsen K.L."/>
            <person name="Nielsen P.H."/>
        </authorList>
    </citation>
    <scope>NUCLEOTIDE SEQUENCE [LARGE SCALE GENOMIC DNA]</scope>
    <source>
        <strain evidence="3 4">Ben 74</strain>
    </source>
</reference>
<dbReference type="RefSeq" id="WP_048544143.1">
    <property type="nucleotide sequence ID" value="NZ_HF571038.1"/>
</dbReference>
<evidence type="ECO:0000313" key="4">
    <source>
        <dbReference type="Proteomes" id="UP000035720"/>
    </source>
</evidence>
<accession>A0A077MGC9</accession>
<dbReference type="Pfam" id="PF22653">
    <property type="entry name" value="DUF7007"/>
    <property type="match status" value="1"/>
</dbReference>
<proteinExistence type="predicted"/>
<dbReference type="InterPro" id="IPR054276">
    <property type="entry name" value="DUF7007"/>
</dbReference>
<gene>
    <name evidence="3" type="ORF">BN13_80052</name>
</gene>
<sequence length="523" mass="56387">MSVQPRVKPGVPTGGQYAPWGRGESDGLGDIVGTGFDDGQGVSDEDAQIVLALSKVVLDDPNIEAIRCDGESWVRFGNGMWRSPSGEVVTSEELLAGGHAIAPDSDLPIGATERLASGRARGALLQSLDGGWGAMGRSDTLAFTTSEHATFAEAEAALVAWDQDTHPQRWGTTGKLGYGSKTPWGPAQHVSHPAPGVAVVSTAGHGGVKLSRERNAMIPAPLRRPGGWYEEDGESYIALMHFPEAAAQAGRRSRQSLVNEMTAGVKNWFPDEYEEATGQTIPFGESRLKDEADWYAANAEREIAISARMADPGEFTDADGMVAVTVARGGKRGDDAEKRVILVPKDDYDSGQKYSHGAWTGGVFAVPKDATYRDVTPPPKPVVKSARVRTITADFDAMPAATALRIQSELNKRWLDQDGSVRTLRQLVEDGYVNGKTVMVSNGKRNYYIQDAGDPNSAKPDDTLVIPVSKDTWDAIDAPDTREPALLASQAIQVAMWQHEHATTREERERTAARIEALRRATS</sequence>